<keyword evidence="1" id="KW-0812">Transmembrane</keyword>
<sequence>MWLRRSLVYVSLLVMLAVLWLGVAIFVTLNDRGIPERRVEVAEPLPAAEAPLKLMIWNIGYSGLGEESDFQTDGGKMLRPPSREAVEKNLAGIQAVLREEAPDILMMQELAAPGFLTHTVDVLSGVKDALPGYGMVFSSDIRTRLLPGPLGLRHGLGTFAKVAGERTKLVRLTEEPEPIMGFIQRRYHVQVTELEVSGAPWVIINVHLSAFDEGAGTRMQQVREVLDLAQSHYQQGKAVVLGGDWNMRLAATDFAYQSDESALFWVHDFPRDALRPGWQIVIDPAVATTRTNEQPYKSGVNYTTIIDGFIASPNVTVEAVRGLDLGFAITDHQPVVATFRLAGPETEEPAAPAE</sequence>
<dbReference type="InterPro" id="IPR051916">
    <property type="entry name" value="GPI-anchor_lipid_remodeler"/>
</dbReference>
<dbReference type="Proteomes" id="UP000025061">
    <property type="component" value="Unassembled WGS sequence"/>
</dbReference>
<keyword evidence="3" id="KW-0540">Nuclease</keyword>
<keyword evidence="3" id="KW-0269">Exonuclease</keyword>
<dbReference type="Gene3D" id="3.60.10.10">
    <property type="entry name" value="Endonuclease/exonuclease/phosphatase"/>
    <property type="match status" value="1"/>
</dbReference>
<dbReference type="RefSeq" id="WP_011647694.1">
    <property type="nucleotide sequence ID" value="NZ_ARYI01000011.1"/>
</dbReference>
<dbReference type="InterPro" id="IPR005135">
    <property type="entry name" value="Endo/exonuclease/phosphatase"/>
</dbReference>
<evidence type="ECO:0000313" key="3">
    <source>
        <dbReference type="EMBL" id="KCZ91524.1"/>
    </source>
</evidence>
<dbReference type="GO" id="GO:0004527">
    <property type="term" value="F:exonuclease activity"/>
    <property type="evidence" value="ECO:0007669"/>
    <property type="project" value="UniProtKB-KW"/>
</dbReference>
<reference evidence="3 4" key="1">
    <citation type="submission" date="2013-04" db="EMBL/GenBank/DDBJ databases">
        <title>Hyphomonas hirschiana VP5 Genome Sequencing.</title>
        <authorList>
            <person name="Lai Q."/>
            <person name="Shao Z."/>
        </authorList>
    </citation>
    <scope>NUCLEOTIDE SEQUENCE [LARGE SCALE GENOMIC DNA]</scope>
    <source>
        <strain evidence="3 4">VP5</strain>
    </source>
</reference>
<accession>A0A059FLM7</accession>
<evidence type="ECO:0000256" key="1">
    <source>
        <dbReference type="SAM" id="Phobius"/>
    </source>
</evidence>
<evidence type="ECO:0000259" key="2">
    <source>
        <dbReference type="Pfam" id="PF03372"/>
    </source>
</evidence>
<proteinExistence type="predicted"/>
<protein>
    <submittedName>
        <fullName evidence="3">Endonuclease/exonuclease/phosphatase family protein</fullName>
    </submittedName>
</protein>
<dbReference type="OrthoDB" id="7616949at2"/>
<dbReference type="SUPFAM" id="SSF56219">
    <property type="entry name" value="DNase I-like"/>
    <property type="match status" value="1"/>
</dbReference>
<name>A0A059FLM7_9PROT</name>
<comment type="caution">
    <text evidence="3">The sequence shown here is derived from an EMBL/GenBank/DDBJ whole genome shotgun (WGS) entry which is preliminary data.</text>
</comment>
<dbReference type="GO" id="GO:0006506">
    <property type="term" value="P:GPI anchor biosynthetic process"/>
    <property type="evidence" value="ECO:0007669"/>
    <property type="project" value="TreeGrafter"/>
</dbReference>
<dbReference type="GO" id="GO:0016020">
    <property type="term" value="C:membrane"/>
    <property type="evidence" value="ECO:0007669"/>
    <property type="project" value="GOC"/>
</dbReference>
<dbReference type="PANTHER" id="PTHR14859">
    <property type="entry name" value="CALCOFLUOR WHITE HYPERSENSITIVE PROTEIN PRECURSOR"/>
    <property type="match status" value="1"/>
</dbReference>
<keyword evidence="3" id="KW-0378">Hydrolase</keyword>
<keyword evidence="4" id="KW-1185">Reference proteome</keyword>
<feature type="transmembrane region" description="Helical" evidence="1">
    <location>
        <begin position="6"/>
        <end position="29"/>
    </location>
</feature>
<feature type="domain" description="Endonuclease/exonuclease/phosphatase" evidence="2">
    <location>
        <begin position="57"/>
        <end position="332"/>
    </location>
</feature>
<dbReference type="Pfam" id="PF03372">
    <property type="entry name" value="Exo_endo_phos"/>
    <property type="match status" value="1"/>
</dbReference>
<dbReference type="AlphaFoldDB" id="A0A059FLM7"/>
<keyword evidence="1" id="KW-1133">Transmembrane helix</keyword>
<keyword evidence="3" id="KW-0255">Endonuclease</keyword>
<dbReference type="PANTHER" id="PTHR14859:SF1">
    <property type="entry name" value="PGAP2-INTERACTING PROTEIN"/>
    <property type="match status" value="1"/>
</dbReference>
<gene>
    <name evidence="3" type="ORF">HHI_13069</name>
</gene>
<evidence type="ECO:0000313" key="4">
    <source>
        <dbReference type="Proteomes" id="UP000025061"/>
    </source>
</evidence>
<keyword evidence="1" id="KW-0472">Membrane</keyword>
<organism evidence="3 4">
    <name type="scientific">Hyphomonas hirschiana VP5</name>
    <dbReference type="NCBI Taxonomy" id="1280951"/>
    <lineage>
        <taxon>Bacteria</taxon>
        <taxon>Pseudomonadati</taxon>
        <taxon>Pseudomonadota</taxon>
        <taxon>Alphaproteobacteria</taxon>
        <taxon>Hyphomonadales</taxon>
        <taxon>Hyphomonadaceae</taxon>
        <taxon>Hyphomonas</taxon>
    </lineage>
</organism>
<dbReference type="InterPro" id="IPR036691">
    <property type="entry name" value="Endo/exonu/phosph_ase_sf"/>
</dbReference>
<dbReference type="GO" id="GO:0004519">
    <property type="term" value="F:endonuclease activity"/>
    <property type="evidence" value="ECO:0007669"/>
    <property type="project" value="UniProtKB-KW"/>
</dbReference>
<dbReference type="PATRIC" id="fig|1280951.3.peg.2636"/>
<dbReference type="EMBL" id="ARYI01000011">
    <property type="protein sequence ID" value="KCZ91524.1"/>
    <property type="molecule type" value="Genomic_DNA"/>
</dbReference>